<comment type="caution">
    <text evidence="1">The sequence shown here is derived from an EMBL/GenBank/DDBJ whole genome shotgun (WGS) entry which is preliminary data.</text>
</comment>
<dbReference type="Proteomes" id="UP000736335">
    <property type="component" value="Unassembled WGS sequence"/>
</dbReference>
<organism evidence="1 2">
    <name type="scientific">Thelephora terrestris</name>
    <dbReference type="NCBI Taxonomy" id="56493"/>
    <lineage>
        <taxon>Eukaryota</taxon>
        <taxon>Fungi</taxon>
        <taxon>Dikarya</taxon>
        <taxon>Basidiomycota</taxon>
        <taxon>Agaricomycotina</taxon>
        <taxon>Agaricomycetes</taxon>
        <taxon>Thelephorales</taxon>
        <taxon>Thelephoraceae</taxon>
        <taxon>Thelephora</taxon>
    </lineage>
</organism>
<dbReference type="InterPro" id="IPR011333">
    <property type="entry name" value="SKP1/BTB/POZ_sf"/>
</dbReference>
<evidence type="ECO:0008006" key="3">
    <source>
        <dbReference type="Google" id="ProtNLM"/>
    </source>
</evidence>
<dbReference type="Gene3D" id="3.30.710.10">
    <property type="entry name" value="Potassium Channel Kv1.1, Chain A"/>
    <property type="match status" value="1"/>
</dbReference>
<accession>A0A9P6H517</accession>
<protein>
    <recommendedName>
        <fullName evidence="3">BTB domain-containing protein</fullName>
    </recommendedName>
</protein>
<dbReference type="SUPFAM" id="SSF54695">
    <property type="entry name" value="POZ domain"/>
    <property type="match status" value="1"/>
</dbReference>
<reference evidence="1" key="1">
    <citation type="journal article" date="2020" name="Nat. Commun.">
        <title>Large-scale genome sequencing of mycorrhizal fungi provides insights into the early evolution of symbiotic traits.</title>
        <authorList>
            <person name="Miyauchi S."/>
            <person name="Kiss E."/>
            <person name="Kuo A."/>
            <person name="Drula E."/>
            <person name="Kohler A."/>
            <person name="Sanchez-Garcia M."/>
            <person name="Morin E."/>
            <person name="Andreopoulos B."/>
            <person name="Barry K.W."/>
            <person name="Bonito G."/>
            <person name="Buee M."/>
            <person name="Carver A."/>
            <person name="Chen C."/>
            <person name="Cichocki N."/>
            <person name="Clum A."/>
            <person name="Culley D."/>
            <person name="Crous P.W."/>
            <person name="Fauchery L."/>
            <person name="Girlanda M."/>
            <person name="Hayes R.D."/>
            <person name="Keri Z."/>
            <person name="LaButti K."/>
            <person name="Lipzen A."/>
            <person name="Lombard V."/>
            <person name="Magnuson J."/>
            <person name="Maillard F."/>
            <person name="Murat C."/>
            <person name="Nolan M."/>
            <person name="Ohm R.A."/>
            <person name="Pangilinan J."/>
            <person name="Pereira M.F."/>
            <person name="Perotto S."/>
            <person name="Peter M."/>
            <person name="Pfister S."/>
            <person name="Riley R."/>
            <person name="Sitrit Y."/>
            <person name="Stielow J.B."/>
            <person name="Szollosi G."/>
            <person name="Zifcakova L."/>
            <person name="Stursova M."/>
            <person name="Spatafora J.W."/>
            <person name="Tedersoo L."/>
            <person name="Vaario L.M."/>
            <person name="Yamada A."/>
            <person name="Yan M."/>
            <person name="Wang P."/>
            <person name="Xu J."/>
            <person name="Bruns T."/>
            <person name="Baldrian P."/>
            <person name="Vilgalys R."/>
            <person name="Dunand C."/>
            <person name="Henrissat B."/>
            <person name="Grigoriev I.V."/>
            <person name="Hibbett D."/>
            <person name="Nagy L.G."/>
            <person name="Martin F.M."/>
        </authorList>
    </citation>
    <scope>NUCLEOTIDE SEQUENCE</scope>
    <source>
        <strain evidence="1">UH-Tt-Lm1</strain>
    </source>
</reference>
<reference evidence="1" key="2">
    <citation type="submission" date="2020-11" db="EMBL/GenBank/DDBJ databases">
        <authorList>
            <consortium name="DOE Joint Genome Institute"/>
            <person name="Kuo A."/>
            <person name="Miyauchi S."/>
            <person name="Kiss E."/>
            <person name="Drula E."/>
            <person name="Kohler A."/>
            <person name="Sanchez-Garcia M."/>
            <person name="Andreopoulos B."/>
            <person name="Barry K.W."/>
            <person name="Bonito G."/>
            <person name="Buee M."/>
            <person name="Carver A."/>
            <person name="Chen C."/>
            <person name="Cichocki N."/>
            <person name="Clum A."/>
            <person name="Culley D."/>
            <person name="Crous P.W."/>
            <person name="Fauchery L."/>
            <person name="Girlanda M."/>
            <person name="Hayes R."/>
            <person name="Keri Z."/>
            <person name="Labutti K."/>
            <person name="Lipzen A."/>
            <person name="Lombard V."/>
            <person name="Magnuson J."/>
            <person name="Maillard F."/>
            <person name="Morin E."/>
            <person name="Murat C."/>
            <person name="Nolan M."/>
            <person name="Ohm R."/>
            <person name="Pangilinan J."/>
            <person name="Pereira M."/>
            <person name="Perotto S."/>
            <person name="Peter M."/>
            <person name="Riley R."/>
            <person name="Sitrit Y."/>
            <person name="Stielow B."/>
            <person name="Szollosi G."/>
            <person name="Zifcakova L."/>
            <person name="Stursova M."/>
            <person name="Spatafora J.W."/>
            <person name="Tedersoo L."/>
            <person name="Vaario L.-M."/>
            <person name="Yamada A."/>
            <person name="Yan M."/>
            <person name="Wang P."/>
            <person name="Xu J."/>
            <person name="Bruns T."/>
            <person name="Baldrian P."/>
            <person name="Vilgalys R."/>
            <person name="Henrissat B."/>
            <person name="Grigoriev I.V."/>
            <person name="Hibbett D."/>
            <person name="Nagy L.G."/>
            <person name="Martin F.M."/>
        </authorList>
    </citation>
    <scope>NUCLEOTIDE SEQUENCE</scope>
    <source>
        <strain evidence="1">UH-Tt-Lm1</strain>
    </source>
</reference>
<dbReference type="AlphaFoldDB" id="A0A9P6H517"/>
<gene>
    <name evidence="1" type="ORF">BJ322DRAFT_351770</name>
</gene>
<evidence type="ECO:0000313" key="1">
    <source>
        <dbReference type="EMBL" id="KAF9779434.1"/>
    </source>
</evidence>
<keyword evidence="2" id="KW-1185">Reference proteome</keyword>
<dbReference type="EMBL" id="WIUZ02000019">
    <property type="protein sequence ID" value="KAF9779434.1"/>
    <property type="molecule type" value="Genomic_DNA"/>
</dbReference>
<name>A0A9P6H517_9AGAM</name>
<sequence length="253" mass="28361">MFPPHPLRCALTDSVASGVFVDTKFYLFSRRNSSGKVCRPRSLYANSLTLKSVPYFDNLLSGGFAEGVTKSLDHDPFEGSDQEEDYDYLSDSDLEDDVEISEPVAQIHDLATDGQTSNVAGRFRNELNHLGKVVVLRGVSYLTFQAIVMHLYTGEIDFAPFGSKANRELRTPELLSTEEDTIPRPSPKSIYRAADMYDIPKLKELAYAAIKNGIKSCDVLEETFSKFTSRVSIAFIESARYSRTAKREIAIFR</sequence>
<proteinExistence type="predicted"/>
<dbReference type="OrthoDB" id="6359816at2759"/>
<evidence type="ECO:0000313" key="2">
    <source>
        <dbReference type="Proteomes" id="UP000736335"/>
    </source>
</evidence>